<dbReference type="InterPro" id="IPR027417">
    <property type="entry name" value="P-loop_NTPase"/>
</dbReference>
<dbReference type="Gene3D" id="3.40.50.300">
    <property type="entry name" value="P-loop containing nucleotide triphosphate hydrolases"/>
    <property type="match status" value="1"/>
</dbReference>
<accession>A0A0X1KM28</accession>
<evidence type="ECO:0000313" key="3">
    <source>
        <dbReference type="Proteomes" id="UP000062043"/>
    </source>
</evidence>
<keyword evidence="3" id="KW-1185">Reference proteome</keyword>
<keyword evidence="1" id="KW-1133">Transmembrane helix</keyword>
<dbReference type="RefSeq" id="WP_245608286.1">
    <property type="nucleotide sequence ID" value="NZ_CP007140.1"/>
</dbReference>
<dbReference type="GeneID" id="27135835"/>
<feature type="transmembrane region" description="Helical" evidence="1">
    <location>
        <begin position="15"/>
        <end position="38"/>
    </location>
</feature>
<keyword evidence="1" id="KW-0472">Membrane</keyword>
<sequence length="254" mass="29033">MPMEDIFEVLPLERIAGVTVSVIYDAYSSAWQVLFLFIRKALQMGYFTVISNYSVPLKSLMHRFNSVGVNPHEALENDKLAIVDVFGSRYSPVREEIKNVFYLDKVDPETINPKIDRIYLGPLRDKLTGNAMRMIYTLDGASIMLGEEQTLKLLNQTIAHKSISFPESTLFLPLNADMVSKRFVAWISNLSDYVLLAKSWIREDHVKELLYFIKAPHPDFEPAVYSLRVSKGREKIMLKKLSAPELGSPAEEER</sequence>
<proteinExistence type="predicted"/>
<evidence type="ECO:0008006" key="4">
    <source>
        <dbReference type="Google" id="ProtNLM"/>
    </source>
</evidence>
<evidence type="ECO:0000313" key="2">
    <source>
        <dbReference type="EMBL" id="AJC72306.1"/>
    </source>
</evidence>
<dbReference type="KEGG" id="tgy:X802_09255"/>
<name>A0A0X1KM28_9EURY</name>
<dbReference type="Proteomes" id="UP000062043">
    <property type="component" value="Chromosome"/>
</dbReference>
<dbReference type="AlphaFoldDB" id="A0A0X1KM28"/>
<evidence type="ECO:0000256" key="1">
    <source>
        <dbReference type="SAM" id="Phobius"/>
    </source>
</evidence>
<protein>
    <recommendedName>
        <fullName evidence="4">KaiC-like domain-containing protein</fullName>
    </recommendedName>
</protein>
<reference evidence="2 3" key="1">
    <citation type="submission" date="2014-01" db="EMBL/GenBank/DDBJ databases">
        <title>Genome sequencing of Thermococcus guaymasensis.</title>
        <authorList>
            <person name="Zhang X."/>
            <person name="Alvare G."/>
            <person name="Fristensky B."/>
            <person name="Chen L."/>
            <person name="Suen T."/>
            <person name="Chen Q."/>
            <person name="Ma K."/>
        </authorList>
    </citation>
    <scope>NUCLEOTIDE SEQUENCE [LARGE SCALE GENOMIC DNA]</scope>
    <source>
        <strain evidence="2 3">DSM 11113</strain>
    </source>
</reference>
<organism evidence="2 3">
    <name type="scientific">Thermococcus guaymasensis DSM 11113</name>
    <dbReference type="NCBI Taxonomy" id="1432656"/>
    <lineage>
        <taxon>Archaea</taxon>
        <taxon>Methanobacteriati</taxon>
        <taxon>Methanobacteriota</taxon>
        <taxon>Thermococci</taxon>
        <taxon>Thermococcales</taxon>
        <taxon>Thermococcaceae</taxon>
        <taxon>Thermococcus</taxon>
    </lineage>
</organism>
<dbReference type="PATRIC" id="fig|1432656.3.peg.1805"/>
<gene>
    <name evidence="2" type="ORF">X802_09255</name>
</gene>
<keyword evidence="1" id="KW-0812">Transmembrane</keyword>
<dbReference type="EMBL" id="CP007140">
    <property type="protein sequence ID" value="AJC72306.1"/>
    <property type="molecule type" value="Genomic_DNA"/>
</dbReference>